<gene>
    <name evidence="1" type="ORF">AOC05_08645</name>
</gene>
<dbReference type="Proteomes" id="UP000062833">
    <property type="component" value="Chromosome"/>
</dbReference>
<proteinExistence type="predicted"/>
<evidence type="ECO:0000313" key="2">
    <source>
        <dbReference type="Proteomes" id="UP000062833"/>
    </source>
</evidence>
<keyword evidence="2" id="KW-1185">Reference proteome</keyword>
<reference evidence="2" key="1">
    <citation type="submission" date="2015-09" db="EMBL/GenBank/DDBJ databases">
        <title>Complete genome of Arthrobacter alpinus strain R3.8.</title>
        <authorList>
            <person name="See-Too W.S."/>
            <person name="Chan K.G."/>
        </authorList>
    </citation>
    <scope>NUCLEOTIDE SEQUENCE [LARGE SCALE GENOMIC DNA]</scope>
    <source>
        <strain evidence="2">R3.8</strain>
    </source>
</reference>
<sequence>MPNNSEQIDVAVIAGVDGSRGSPEVWVHNSCKVTVPRSLPAVSGSSEATMASSCTSPRLTASARSIPVNTFASEPTSK</sequence>
<name>A0A0M5LXD5_9MICC</name>
<organism evidence="1 2">
    <name type="scientific">Arthrobacter alpinus</name>
    <dbReference type="NCBI Taxonomy" id="656366"/>
    <lineage>
        <taxon>Bacteria</taxon>
        <taxon>Bacillati</taxon>
        <taxon>Actinomycetota</taxon>
        <taxon>Actinomycetes</taxon>
        <taxon>Micrococcales</taxon>
        <taxon>Micrococcaceae</taxon>
        <taxon>Arthrobacter</taxon>
    </lineage>
</organism>
<dbReference type="AlphaFoldDB" id="A0A0M5LXD5"/>
<dbReference type="KEGG" id="aaq:AOC05_08645"/>
<accession>A0A0M5LXD5</accession>
<protein>
    <submittedName>
        <fullName evidence="1">Uncharacterized protein</fullName>
    </submittedName>
</protein>
<evidence type="ECO:0000313" key="1">
    <source>
        <dbReference type="EMBL" id="ALE92370.1"/>
    </source>
</evidence>
<dbReference type="EMBL" id="CP012677">
    <property type="protein sequence ID" value="ALE92370.1"/>
    <property type="molecule type" value="Genomic_DNA"/>
</dbReference>